<evidence type="ECO:0000313" key="1">
    <source>
        <dbReference type="EMBL" id="SDN48214.1"/>
    </source>
</evidence>
<gene>
    <name evidence="1" type="ORF">SAMN05192576_2211</name>
</gene>
<proteinExistence type="predicted"/>
<evidence type="ECO:0000313" key="2">
    <source>
        <dbReference type="Proteomes" id="UP000199004"/>
    </source>
</evidence>
<dbReference type="RefSeq" id="WP_091024722.1">
    <property type="nucleotide sequence ID" value="NZ_BKAE01000006.1"/>
</dbReference>
<reference evidence="1 2" key="1">
    <citation type="submission" date="2016-10" db="EMBL/GenBank/DDBJ databases">
        <authorList>
            <person name="de Groot N.N."/>
        </authorList>
    </citation>
    <scope>NUCLEOTIDE SEQUENCE [LARGE SCALE GENOMIC DNA]</scope>
    <source>
        <strain evidence="1 2">CGMCC 1.11147</strain>
    </source>
</reference>
<accession>A0A1H0BRC3</accession>
<protein>
    <submittedName>
        <fullName evidence="1">Uncharacterized protein</fullName>
    </submittedName>
</protein>
<dbReference type="STRING" id="1005944.SAMN05192576_2211"/>
<dbReference type="EMBL" id="FNIC01000003">
    <property type="protein sequence ID" value="SDN48214.1"/>
    <property type="molecule type" value="Genomic_DNA"/>
</dbReference>
<sequence>MRSKLSYLRHGGEVSNLPVAGQNVDNVAQVLDLAGRPADTLNAPVSGRRPVRVEWVLRTGAGQTAGTHAA</sequence>
<name>A0A1H0BRC3_9ACTN</name>
<dbReference type="Proteomes" id="UP000199004">
    <property type="component" value="Unassembled WGS sequence"/>
</dbReference>
<organism evidence="1 2">
    <name type="scientific">Nocardioides szechwanensis</name>
    <dbReference type="NCBI Taxonomy" id="1005944"/>
    <lineage>
        <taxon>Bacteria</taxon>
        <taxon>Bacillati</taxon>
        <taxon>Actinomycetota</taxon>
        <taxon>Actinomycetes</taxon>
        <taxon>Propionibacteriales</taxon>
        <taxon>Nocardioidaceae</taxon>
        <taxon>Nocardioides</taxon>
    </lineage>
</organism>
<dbReference type="AlphaFoldDB" id="A0A1H0BRC3"/>
<keyword evidence="2" id="KW-1185">Reference proteome</keyword>